<dbReference type="eggNOG" id="COG1763">
    <property type="taxonomic scope" value="Bacteria"/>
</dbReference>
<evidence type="ECO:0000313" key="3">
    <source>
        <dbReference type="Proteomes" id="UP000006697"/>
    </source>
</evidence>
<organism evidence="2 3">
    <name type="scientific">Herminiimonas arsenicoxydans</name>
    <dbReference type="NCBI Taxonomy" id="204773"/>
    <lineage>
        <taxon>Bacteria</taxon>
        <taxon>Pseudomonadati</taxon>
        <taxon>Pseudomonadota</taxon>
        <taxon>Betaproteobacteria</taxon>
        <taxon>Burkholderiales</taxon>
        <taxon>Oxalobacteraceae</taxon>
        <taxon>Herminiimonas</taxon>
    </lineage>
</organism>
<dbReference type="GO" id="GO:0005525">
    <property type="term" value="F:GTP binding"/>
    <property type="evidence" value="ECO:0007669"/>
    <property type="project" value="InterPro"/>
</dbReference>
<keyword evidence="3" id="KW-1185">Reference proteome</keyword>
<dbReference type="SUPFAM" id="SSF52540">
    <property type="entry name" value="P-loop containing nucleoside triphosphate hydrolases"/>
    <property type="match status" value="1"/>
</dbReference>
<dbReference type="GO" id="GO:0006777">
    <property type="term" value="P:Mo-molybdopterin cofactor biosynthetic process"/>
    <property type="evidence" value="ECO:0007669"/>
    <property type="project" value="InterPro"/>
</dbReference>
<feature type="domain" description="Molybdopterin-guanine dinucleotide biosynthesis protein B (MobB)" evidence="1">
    <location>
        <begin position="5"/>
        <end position="137"/>
    </location>
</feature>
<dbReference type="InterPro" id="IPR027417">
    <property type="entry name" value="P-loop_NTPase"/>
</dbReference>
<dbReference type="OrthoDB" id="9804758at2"/>
<sequence>MTANIIGIAGWSGSGKTTLLEYLLPQLAARGLRVNVIKHSHHDLVLEDKQKDSARARAAGAVEVLVSSPFRFALMHELRGEPEPTLAEHVQRMAPADLTLVEGYKWEPIPKIEVYRPSHRPAALYVDNPDVVAVASDAPAPAGLSRELAWLDLNQPEQVLQWLLAYIDKNKYMTRDRMTAAIDANLDPDHAHAHVSHLRSMH</sequence>
<dbReference type="NCBIfam" id="TIGR00176">
    <property type="entry name" value="mobB"/>
    <property type="match status" value="1"/>
</dbReference>
<dbReference type="PANTHER" id="PTHR40072:SF1">
    <property type="entry name" value="MOLYBDOPTERIN-GUANINE DINUCLEOTIDE BIOSYNTHESIS ADAPTER PROTEIN"/>
    <property type="match status" value="1"/>
</dbReference>
<dbReference type="CDD" id="cd03116">
    <property type="entry name" value="MobB"/>
    <property type="match status" value="1"/>
</dbReference>
<evidence type="ECO:0000313" key="2">
    <source>
        <dbReference type="EMBL" id="CAL61813.1"/>
    </source>
</evidence>
<dbReference type="Pfam" id="PF03205">
    <property type="entry name" value="MobB"/>
    <property type="match status" value="1"/>
</dbReference>
<dbReference type="STRING" id="204773.HEAR1656"/>
<reference evidence="2 3" key="1">
    <citation type="journal article" date="2007" name="PLoS Genet.">
        <title>A tale of two oxidation states: bacterial colonization of arsenic-rich environments.</title>
        <authorList>
            <person name="Muller D."/>
            <person name="Medigue C."/>
            <person name="Koechler S."/>
            <person name="Barbe V."/>
            <person name="Barakat M."/>
            <person name="Talla E."/>
            <person name="Bonnefoy V."/>
            <person name="Krin E."/>
            <person name="Arsene-Ploetze F."/>
            <person name="Carapito C."/>
            <person name="Chandler M."/>
            <person name="Cournoyer B."/>
            <person name="Cruveiller S."/>
            <person name="Dossat C."/>
            <person name="Duval S."/>
            <person name="Heymann M."/>
            <person name="Leize E."/>
            <person name="Lieutaud A."/>
            <person name="Lievremont D."/>
            <person name="Makita Y."/>
            <person name="Mangenot S."/>
            <person name="Nitschke W."/>
            <person name="Ortet P."/>
            <person name="Perdrial N."/>
            <person name="Schoepp B."/>
            <person name="Siguier N."/>
            <person name="Simeonova D.D."/>
            <person name="Rouy Z."/>
            <person name="Segurens B."/>
            <person name="Turlin E."/>
            <person name="Vallenet D."/>
            <person name="Van Dorsselaer A."/>
            <person name="Weiss S."/>
            <person name="Weissenbach J."/>
            <person name="Lett M.C."/>
            <person name="Danchin A."/>
            <person name="Bertin P.N."/>
        </authorList>
    </citation>
    <scope>NUCLEOTIDE SEQUENCE [LARGE SCALE GENOMIC DNA]</scope>
    <source>
        <strain evidence="3">ULPAs1</strain>
    </source>
</reference>
<accession>A4G5M6</accession>
<dbReference type="KEGG" id="har:HEAR1656"/>
<dbReference type="Proteomes" id="UP000006697">
    <property type="component" value="Chromosome"/>
</dbReference>
<proteinExistence type="predicted"/>
<gene>
    <name evidence="2" type="primary">modB1</name>
    <name evidence="2" type="ordered locus">HEAR1656</name>
</gene>
<dbReference type="AlphaFoldDB" id="A4G5M6"/>
<protein>
    <submittedName>
        <fullName evidence="2">Molybdopterin-guanine dinucleotide biosynthesis protein B</fullName>
    </submittedName>
</protein>
<dbReference type="InterPro" id="IPR004435">
    <property type="entry name" value="MobB_dom"/>
</dbReference>
<dbReference type="PANTHER" id="PTHR40072">
    <property type="entry name" value="MOLYBDOPTERIN-GUANINE DINUCLEOTIDE BIOSYNTHESIS ADAPTER PROTEIN-RELATED"/>
    <property type="match status" value="1"/>
</dbReference>
<dbReference type="InterPro" id="IPR052539">
    <property type="entry name" value="MGD_biosynthesis_adapter"/>
</dbReference>
<dbReference type="EMBL" id="CU207211">
    <property type="protein sequence ID" value="CAL61813.1"/>
    <property type="molecule type" value="Genomic_DNA"/>
</dbReference>
<name>A4G5M6_HERAR</name>
<evidence type="ECO:0000259" key="1">
    <source>
        <dbReference type="Pfam" id="PF03205"/>
    </source>
</evidence>
<dbReference type="HOGENOM" id="CLU_068199_2_1_4"/>
<dbReference type="Gene3D" id="3.40.50.300">
    <property type="entry name" value="P-loop containing nucleotide triphosphate hydrolases"/>
    <property type="match status" value="1"/>
</dbReference>